<proteinExistence type="predicted"/>
<dbReference type="EMBL" id="CP021983">
    <property type="protein sequence ID" value="ASC74213.1"/>
    <property type="molecule type" value="Genomic_DNA"/>
</dbReference>
<name>A0A1Z3HV98_9CYAN</name>
<dbReference type="KEGG" id="hhg:XM38_051880"/>
<keyword evidence="2" id="KW-1185">Reference proteome</keyword>
<gene>
    <name evidence="1" type="ORF">XM38_051880</name>
</gene>
<dbReference type="AlphaFoldDB" id="A0A1Z3HV98"/>
<dbReference type="RefSeq" id="WP_088431410.1">
    <property type="nucleotide sequence ID" value="NZ_CP021983.2"/>
</dbReference>
<accession>A0A1Z3HV98</accession>
<sequence length="132" mass="14779">MQDQPLSLRPHCITWAKALSPRGSRSLQFLWGKLLVVSEVELLVVSEVELLVVSEVELLVVSEVELLVMSEVELLVMSEVELLVMSEVELLVMSVVELLVMSVVESPPWIPWMGWSISRCGCVASARHARPR</sequence>
<protein>
    <submittedName>
        <fullName evidence="1">Uncharacterized protein</fullName>
    </submittedName>
</protein>
<evidence type="ECO:0000313" key="1">
    <source>
        <dbReference type="EMBL" id="ASC74213.1"/>
    </source>
</evidence>
<reference evidence="1 2" key="1">
    <citation type="journal article" date="2016" name="Biochim. Biophys. Acta">
        <title>Characterization of red-shifted phycobilisomes isolated from the chlorophyll f-containing cyanobacterium Halomicronema hongdechloris.</title>
        <authorList>
            <person name="Li Y."/>
            <person name="Lin Y."/>
            <person name="Garvey C.J."/>
            <person name="Birch D."/>
            <person name="Corkery R.W."/>
            <person name="Loughlin P.C."/>
            <person name="Scheer H."/>
            <person name="Willows R.D."/>
            <person name="Chen M."/>
        </authorList>
    </citation>
    <scope>NUCLEOTIDE SEQUENCE [LARGE SCALE GENOMIC DNA]</scope>
    <source>
        <strain evidence="1 2">C2206</strain>
    </source>
</reference>
<dbReference type="Proteomes" id="UP000191901">
    <property type="component" value="Chromosome"/>
</dbReference>
<organism evidence="1 2">
    <name type="scientific">Halomicronema hongdechloris C2206</name>
    <dbReference type="NCBI Taxonomy" id="1641165"/>
    <lineage>
        <taxon>Bacteria</taxon>
        <taxon>Bacillati</taxon>
        <taxon>Cyanobacteriota</taxon>
        <taxon>Cyanophyceae</taxon>
        <taxon>Nodosilineales</taxon>
        <taxon>Nodosilineaceae</taxon>
        <taxon>Halomicronema</taxon>
    </lineage>
</organism>
<evidence type="ECO:0000313" key="2">
    <source>
        <dbReference type="Proteomes" id="UP000191901"/>
    </source>
</evidence>